<gene>
    <name evidence="1" type="ORF">ACFSUS_05495</name>
</gene>
<name>A0ABW5M0L8_9BACT</name>
<evidence type="ECO:0000313" key="2">
    <source>
        <dbReference type="Proteomes" id="UP001597469"/>
    </source>
</evidence>
<evidence type="ECO:0000313" key="1">
    <source>
        <dbReference type="EMBL" id="MFD2570079.1"/>
    </source>
</evidence>
<sequence>MVSVRDAARNALNFYKDIYPDINGELIEEVELDETQHYWLITLSFPVENEPASTLTAILQPKVQRKYKVFKIDAENGKVESMKIRMPGNDPN</sequence>
<reference evidence="2" key="1">
    <citation type="journal article" date="2019" name="Int. J. Syst. Evol. Microbiol.">
        <title>The Global Catalogue of Microorganisms (GCM) 10K type strain sequencing project: providing services to taxonomists for standard genome sequencing and annotation.</title>
        <authorList>
            <consortium name="The Broad Institute Genomics Platform"/>
            <consortium name="The Broad Institute Genome Sequencing Center for Infectious Disease"/>
            <person name="Wu L."/>
            <person name="Ma J."/>
        </authorList>
    </citation>
    <scope>NUCLEOTIDE SEQUENCE [LARGE SCALE GENOMIC DNA]</scope>
    <source>
        <strain evidence="2">KCTC 42805</strain>
    </source>
</reference>
<protein>
    <submittedName>
        <fullName evidence="1">Uncharacterized protein</fullName>
    </submittedName>
</protein>
<organism evidence="1 2">
    <name type="scientific">Spirosoma soli</name>
    <dbReference type="NCBI Taxonomy" id="1770529"/>
    <lineage>
        <taxon>Bacteria</taxon>
        <taxon>Pseudomonadati</taxon>
        <taxon>Bacteroidota</taxon>
        <taxon>Cytophagia</taxon>
        <taxon>Cytophagales</taxon>
        <taxon>Cytophagaceae</taxon>
        <taxon>Spirosoma</taxon>
    </lineage>
</organism>
<dbReference type="RefSeq" id="WP_381520204.1">
    <property type="nucleotide sequence ID" value="NZ_JBHULN010000002.1"/>
</dbReference>
<dbReference type="EMBL" id="JBHULN010000002">
    <property type="protein sequence ID" value="MFD2570079.1"/>
    <property type="molecule type" value="Genomic_DNA"/>
</dbReference>
<proteinExistence type="predicted"/>
<dbReference type="Proteomes" id="UP001597469">
    <property type="component" value="Unassembled WGS sequence"/>
</dbReference>
<keyword evidence="2" id="KW-1185">Reference proteome</keyword>
<comment type="caution">
    <text evidence="1">The sequence shown here is derived from an EMBL/GenBank/DDBJ whole genome shotgun (WGS) entry which is preliminary data.</text>
</comment>
<accession>A0ABW5M0L8</accession>